<evidence type="ECO:0000256" key="1">
    <source>
        <dbReference type="ARBA" id="ARBA00004211"/>
    </source>
</evidence>
<evidence type="ECO:0000256" key="3">
    <source>
        <dbReference type="ARBA" id="ARBA00022692"/>
    </source>
</evidence>
<protein>
    <recommendedName>
        <fullName evidence="8">Sec20 C-terminal domain-containing protein</fullName>
    </recommendedName>
</protein>
<evidence type="ECO:0000259" key="8">
    <source>
        <dbReference type="Pfam" id="PF03908"/>
    </source>
</evidence>
<comment type="caution">
    <text evidence="9">The sequence shown here is derived from an EMBL/GenBank/DDBJ whole genome shotgun (WGS) entry which is preliminary data.</text>
</comment>
<feature type="coiled-coil region" evidence="6">
    <location>
        <begin position="136"/>
        <end position="163"/>
    </location>
</feature>
<evidence type="ECO:0000256" key="6">
    <source>
        <dbReference type="SAM" id="Coils"/>
    </source>
</evidence>
<keyword evidence="5 7" id="KW-0472">Membrane</keyword>
<dbReference type="GO" id="GO:0016020">
    <property type="term" value="C:membrane"/>
    <property type="evidence" value="ECO:0007669"/>
    <property type="project" value="UniProtKB-SubCell"/>
</dbReference>
<name>A0A1V9YQN0_ACHHY</name>
<dbReference type="InterPro" id="IPR056173">
    <property type="entry name" value="Sec20_C"/>
</dbReference>
<dbReference type="EMBL" id="JNBR01001411">
    <property type="protein sequence ID" value="OQR88046.1"/>
    <property type="molecule type" value="Genomic_DNA"/>
</dbReference>
<keyword evidence="10" id="KW-1185">Reference proteome</keyword>
<reference evidence="9 10" key="1">
    <citation type="journal article" date="2014" name="Genome Biol. Evol.">
        <title>The secreted proteins of Achlya hypogyna and Thraustotheca clavata identify the ancestral oomycete secretome and reveal gene acquisitions by horizontal gene transfer.</title>
        <authorList>
            <person name="Misner I."/>
            <person name="Blouin N."/>
            <person name="Leonard G."/>
            <person name="Richards T.A."/>
            <person name="Lane C.E."/>
        </authorList>
    </citation>
    <scope>NUCLEOTIDE SEQUENCE [LARGE SCALE GENOMIC DNA]</scope>
    <source>
        <strain evidence="9 10">ATCC 48635</strain>
    </source>
</reference>
<dbReference type="AlphaFoldDB" id="A0A1V9YQN0"/>
<comment type="subcellular location">
    <subcellularLocation>
        <location evidence="1">Membrane</location>
        <topology evidence="1">Single-pass type IV membrane protein</topology>
    </subcellularLocation>
</comment>
<keyword evidence="3 7" id="KW-0812">Transmembrane</keyword>
<evidence type="ECO:0000256" key="7">
    <source>
        <dbReference type="SAM" id="Phobius"/>
    </source>
</evidence>
<dbReference type="Proteomes" id="UP000243579">
    <property type="component" value="Unassembled WGS sequence"/>
</dbReference>
<proteinExistence type="predicted"/>
<gene>
    <name evidence="9" type="ORF">ACHHYP_07657</name>
</gene>
<dbReference type="OrthoDB" id="79026at2759"/>
<evidence type="ECO:0000256" key="2">
    <source>
        <dbReference type="ARBA" id="ARBA00022448"/>
    </source>
</evidence>
<keyword evidence="2" id="KW-0813">Transport</keyword>
<evidence type="ECO:0000313" key="10">
    <source>
        <dbReference type="Proteomes" id="UP000243579"/>
    </source>
</evidence>
<feature type="transmembrane region" description="Helical" evidence="7">
    <location>
        <begin position="169"/>
        <end position="187"/>
    </location>
</feature>
<sequence>MAAPTSLYDRLTRLLEDKEAQAALTVKEGVVLQDQLAAALDRLRQKIREDPDDRDKWTAHKERGEALAKQWTGFMRKLRLTKEHENLVGKAPNKPLEKAPHVAVNQSLKRTQQTLALEMERAAQVQSRLGEGKAHLHQSNDKYAELTAELARTRKILHELQLQANKDRLWIGAGIALLSISVTIVVVERLPVLGYILSFIY</sequence>
<evidence type="ECO:0000256" key="4">
    <source>
        <dbReference type="ARBA" id="ARBA00022989"/>
    </source>
</evidence>
<evidence type="ECO:0000256" key="5">
    <source>
        <dbReference type="ARBA" id="ARBA00023136"/>
    </source>
</evidence>
<accession>A0A1V9YQN0</accession>
<feature type="domain" description="Sec20 C-terminal" evidence="8">
    <location>
        <begin position="104"/>
        <end position="190"/>
    </location>
</feature>
<keyword evidence="6" id="KW-0175">Coiled coil</keyword>
<evidence type="ECO:0000313" key="9">
    <source>
        <dbReference type="EMBL" id="OQR88046.1"/>
    </source>
</evidence>
<dbReference type="Pfam" id="PF03908">
    <property type="entry name" value="Sec20"/>
    <property type="match status" value="1"/>
</dbReference>
<keyword evidence="4 7" id="KW-1133">Transmembrane helix</keyword>
<organism evidence="9 10">
    <name type="scientific">Achlya hypogyna</name>
    <name type="common">Oomycete</name>
    <name type="synonym">Protoachlya hypogyna</name>
    <dbReference type="NCBI Taxonomy" id="1202772"/>
    <lineage>
        <taxon>Eukaryota</taxon>
        <taxon>Sar</taxon>
        <taxon>Stramenopiles</taxon>
        <taxon>Oomycota</taxon>
        <taxon>Saprolegniomycetes</taxon>
        <taxon>Saprolegniales</taxon>
        <taxon>Achlyaceae</taxon>
        <taxon>Achlya</taxon>
    </lineage>
</organism>